<keyword evidence="6" id="KW-0325">Glycoprotein</keyword>
<feature type="disulfide bond" evidence="7">
    <location>
        <begin position="251"/>
        <end position="312"/>
    </location>
</feature>
<feature type="domain" description="SRCR" evidence="10">
    <location>
        <begin position="107"/>
        <end position="207"/>
    </location>
</feature>
<dbReference type="SMART" id="SM00202">
    <property type="entry name" value="SR"/>
    <property type="match status" value="5"/>
</dbReference>
<feature type="disulfide bond" evidence="7">
    <location>
        <begin position="145"/>
        <end position="206"/>
    </location>
</feature>
<dbReference type="Proteomes" id="UP000018468">
    <property type="component" value="Unassembled WGS sequence"/>
</dbReference>
<dbReference type="FunFam" id="3.10.250.10:FF:000043">
    <property type="entry name" value="Lysyl oxidase homolog 3B"/>
    <property type="match status" value="1"/>
</dbReference>
<feature type="disulfide bond" evidence="7">
    <location>
        <begin position="387"/>
        <end position="448"/>
    </location>
</feature>
<evidence type="ECO:0000259" key="10">
    <source>
        <dbReference type="PROSITE" id="PS50287"/>
    </source>
</evidence>
<feature type="domain" description="SRCR" evidence="10">
    <location>
        <begin position="2"/>
        <end position="102"/>
    </location>
</feature>
<dbReference type="Ensembl" id="ENSLOCT00000000494.1">
    <property type="protein sequence ID" value="ENSLOCP00000000493.1"/>
    <property type="gene ID" value="ENSLOCG00000000450.1"/>
</dbReference>
<feature type="disulfide bond" evidence="7">
    <location>
        <begin position="282"/>
        <end position="292"/>
    </location>
</feature>
<proteinExistence type="predicted"/>
<dbReference type="PRINTS" id="PR00258">
    <property type="entry name" value="SPERACTRCPTR"/>
</dbReference>
<feature type="disulfide bond" evidence="7">
    <location>
        <begin position="418"/>
        <end position="428"/>
    </location>
</feature>
<name>W5LWI6_LEPOC</name>
<feature type="disulfide bond" evidence="7">
    <location>
        <begin position="611"/>
        <end position="672"/>
    </location>
</feature>
<protein>
    <recommendedName>
        <fullName evidence="10">SRCR domain-containing protein</fullName>
    </recommendedName>
</protein>
<dbReference type="AlphaFoldDB" id="W5LWI6"/>
<feature type="domain" description="SRCR" evidence="10">
    <location>
        <begin position="349"/>
        <end position="449"/>
    </location>
</feature>
<feature type="domain" description="SRCR" evidence="10">
    <location>
        <begin position="574"/>
        <end position="673"/>
    </location>
</feature>
<dbReference type="OMA" id="QSCTHEN"/>
<evidence type="ECO:0000256" key="1">
    <source>
        <dbReference type="ARBA" id="ARBA00004613"/>
    </source>
</evidence>
<evidence type="ECO:0000256" key="3">
    <source>
        <dbReference type="ARBA" id="ARBA00022729"/>
    </source>
</evidence>
<keyword evidence="4" id="KW-0677">Repeat</keyword>
<evidence type="ECO:0000313" key="12">
    <source>
        <dbReference type="Proteomes" id="UP000018468"/>
    </source>
</evidence>
<keyword evidence="9" id="KW-0472">Membrane</keyword>
<feature type="disulfide bond" evidence="7">
    <location>
        <begin position="71"/>
        <end position="81"/>
    </location>
</feature>
<keyword evidence="9" id="KW-0812">Transmembrane</keyword>
<keyword evidence="12" id="KW-1185">Reference proteome</keyword>
<dbReference type="GeneTree" id="ENSGT00940000163299"/>
<dbReference type="InterPro" id="IPR001190">
    <property type="entry name" value="SRCR"/>
</dbReference>
<dbReference type="HOGENOM" id="CLU_002555_0_3_1"/>
<feature type="disulfide bond" evidence="7">
    <location>
        <begin position="642"/>
        <end position="652"/>
    </location>
</feature>
<dbReference type="PANTHER" id="PTHR19331">
    <property type="entry name" value="SCAVENGER RECEPTOR DOMAIN-CONTAINING"/>
    <property type="match status" value="1"/>
</dbReference>
<keyword evidence="2" id="KW-0964">Secreted</keyword>
<feature type="disulfide bond" evidence="7">
    <location>
        <begin position="598"/>
        <end position="662"/>
    </location>
</feature>
<dbReference type="eggNOG" id="ENOG502QQ5W">
    <property type="taxonomic scope" value="Eukaryota"/>
</dbReference>
<feature type="disulfide bond" evidence="7">
    <location>
        <begin position="27"/>
        <end position="91"/>
    </location>
</feature>
<feature type="region of interest" description="Disordered" evidence="8">
    <location>
        <begin position="762"/>
        <end position="785"/>
    </location>
</feature>
<feature type="disulfide bond" evidence="7">
    <location>
        <begin position="176"/>
        <end position="186"/>
    </location>
</feature>
<dbReference type="FunFam" id="3.10.250.10:FF:000002">
    <property type="entry name" value="Scavenger receptor cysteine-rich type 1 protein M130"/>
    <property type="match status" value="1"/>
</dbReference>
<evidence type="ECO:0000256" key="2">
    <source>
        <dbReference type="ARBA" id="ARBA00022525"/>
    </source>
</evidence>
<dbReference type="Gene3D" id="3.10.250.10">
    <property type="entry name" value="SRCR-like domain"/>
    <property type="match status" value="5"/>
</dbReference>
<evidence type="ECO:0000256" key="7">
    <source>
        <dbReference type="PROSITE-ProRule" id="PRU00196"/>
    </source>
</evidence>
<evidence type="ECO:0000256" key="4">
    <source>
        <dbReference type="ARBA" id="ARBA00022737"/>
    </source>
</evidence>
<dbReference type="Pfam" id="PF00530">
    <property type="entry name" value="SRCR"/>
    <property type="match status" value="5"/>
</dbReference>
<feature type="disulfide bond" evidence="7">
    <location>
        <begin position="238"/>
        <end position="302"/>
    </location>
</feature>
<feature type="disulfide bond" evidence="7">
    <location>
        <begin position="40"/>
        <end position="101"/>
    </location>
</feature>
<comment type="subcellular location">
    <subcellularLocation>
        <location evidence="1">Secreted</location>
    </subcellularLocation>
</comment>
<accession>W5LWI6</accession>
<evidence type="ECO:0000256" key="9">
    <source>
        <dbReference type="SAM" id="Phobius"/>
    </source>
</evidence>
<reference evidence="11" key="3">
    <citation type="submission" date="2025-09" db="UniProtKB">
        <authorList>
            <consortium name="Ensembl"/>
        </authorList>
    </citation>
    <scope>IDENTIFICATION</scope>
</reference>
<reference evidence="11" key="2">
    <citation type="submission" date="2025-08" db="UniProtKB">
        <authorList>
            <consortium name="Ensembl"/>
        </authorList>
    </citation>
    <scope>IDENTIFICATION</scope>
</reference>
<dbReference type="SUPFAM" id="SSF56487">
    <property type="entry name" value="SRCR-like"/>
    <property type="match status" value="5"/>
</dbReference>
<sequence>DVRLVNGASPCAGRVEIYHEGQWGTVCDDSWDLKDAAVVCRQLGCGSALSAPGDAHFGPGGEPIWLDDVSCTGQESALRDCRSPGWRVENCGHHEDAGVLCSAHRGVRLVGGSDLCSGRLEVQHRETWGSVCDSDFGWQDAEVVCRELDCGVPSQVLKGAHFGKGEGQVWTEELQCQGSESHLSFCPKSSTKTQSCTHENDVGLECFGYTEFRLVNGSDSCSGRVELQWLFGDWGTVCDLYWDLRDARALCQQLGCGEAVAAPGQAWFGQGSGPVRADVFECRGNESRLSHCTVSSWGRAGCSHGQDAGVICTGENHISLMVLKDFVTNTLESLVSTTSNSLLLDQLSLRLVGAGGDCAGRLEVYHNGSWGTVCDDSWDLADSQVVCRQLQCGTALSAPVPASFSQGTGPIWLDELGCLGNESSLGECPSAGWGQHDCGHKEDVRILCSVVNAHIHIPAKKNREKETQDKFPSTSEWGYIHLSPPPLSFMIFCLKCFILICSKNGFWSDPDDPHSVKCQPEPRFLHSQRCTAHPEPRVLLSCLSLLVLIASCFLPVQNETLGCLVRVCFLPLALRLAGGTNCSGRVELRYEGSWGTVCDDSWDLQDAQVVCRQLGCGDAVSAAIEASFGPGNGTIWLDKVNCTGSELHLWDCCHSGLNQTDCQHKEDAGVTCTGETRASPTIATGRTRTTPQTQPLGGLSASPLVLLLLGALLFVVLALLVGQLIQNRKLRKALSKGALAHYHDAVYEEIEYKLAREGTYSAPRRDELPSGYDDVEDSEGDPIPG</sequence>
<dbReference type="InParanoid" id="W5LWI6"/>
<dbReference type="PROSITE" id="PS00420">
    <property type="entry name" value="SRCR_1"/>
    <property type="match status" value="2"/>
</dbReference>
<reference evidence="12" key="1">
    <citation type="submission" date="2011-12" db="EMBL/GenBank/DDBJ databases">
        <title>The Draft Genome of Lepisosteus oculatus.</title>
        <authorList>
            <consortium name="The Broad Institute Genome Assembly &amp; Analysis Group"/>
            <consortium name="Computational R&amp;D Group"/>
            <consortium name="and Sequencing Platform"/>
            <person name="Di Palma F."/>
            <person name="Alfoldi J."/>
            <person name="Johnson J."/>
            <person name="Berlin A."/>
            <person name="Gnerre S."/>
            <person name="Jaffe D."/>
            <person name="MacCallum I."/>
            <person name="Young S."/>
            <person name="Walker B.J."/>
            <person name="Lander E.S."/>
            <person name="Lindblad-Toh K."/>
        </authorList>
    </citation>
    <scope>NUCLEOTIDE SEQUENCE [LARGE SCALE GENOMIC DNA]</scope>
</reference>
<dbReference type="PANTHER" id="PTHR19331:SF22">
    <property type="entry name" value="DELETED IN MALIGNANT BRAIN TUMORS 1 PROTEIN"/>
    <property type="match status" value="1"/>
</dbReference>
<dbReference type="GO" id="GO:0016020">
    <property type="term" value="C:membrane"/>
    <property type="evidence" value="ECO:0007669"/>
    <property type="project" value="InterPro"/>
</dbReference>
<evidence type="ECO:0000256" key="6">
    <source>
        <dbReference type="ARBA" id="ARBA00023180"/>
    </source>
</evidence>
<feature type="transmembrane region" description="Helical" evidence="9">
    <location>
        <begin position="704"/>
        <end position="725"/>
    </location>
</feature>
<evidence type="ECO:0000313" key="11">
    <source>
        <dbReference type="Ensembl" id="ENSLOCP00000000493.1"/>
    </source>
</evidence>
<organism evidence="11 12">
    <name type="scientific">Lepisosteus oculatus</name>
    <name type="common">Spotted gar</name>
    <dbReference type="NCBI Taxonomy" id="7918"/>
    <lineage>
        <taxon>Eukaryota</taxon>
        <taxon>Metazoa</taxon>
        <taxon>Chordata</taxon>
        <taxon>Craniata</taxon>
        <taxon>Vertebrata</taxon>
        <taxon>Euteleostomi</taxon>
        <taxon>Actinopterygii</taxon>
        <taxon>Neopterygii</taxon>
        <taxon>Holostei</taxon>
        <taxon>Semionotiformes</taxon>
        <taxon>Lepisosteidae</taxon>
        <taxon>Lepisosteus</taxon>
    </lineage>
</organism>
<keyword evidence="9" id="KW-1133">Transmembrane helix</keyword>
<feature type="domain" description="SRCR" evidence="10">
    <location>
        <begin position="212"/>
        <end position="313"/>
    </location>
</feature>
<dbReference type="Bgee" id="ENSLOCG00000000450">
    <property type="expression patterns" value="Expressed in bone element"/>
</dbReference>
<keyword evidence="3" id="KW-0732">Signal</keyword>
<feature type="disulfide bond" evidence="7">
    <location>
        <begin position="374"/>
        <end position="438"/>
    </location>
</feature>
<dbReference type="FunFam" id="3.10.250.10:FF:000006">
    <property type="entry name" value="neurotrypsin isoform X2"/>
    <property type="match status" value="3"/>
</dbReference>
<dbReference type="PROSITE" id="PS50287">
    <property type="entry name" value="SRCR_2"/>
    <property type="match status" value="5"/>
</dbReference>
<feature type="disulfide bond" evidence="7">
    <location>
        <begin position="132"/>
        <end position="196"/>
    </location>
</feature>
<evidence type="ECO:0000256" key="8">
    <source>
        <dbReference type="SAM" id="MobiDB-lite"/>
    </source>
</evidence>
<feature type="compositionally biased region" description="Acidic residues" evidence="8">
    <location>
        <begin position="773"/>
        <end position="785"/>
    </location>
</feature>
<keyword evidence="5 7" id="KW-1015">Disulfide bond</keyword>
<dbReference type="InterPro" id="IPR036772">
    <property type="entry name" value="SRCR-like_dom_sf"/>
</dbReference>
<evidence type="ECO:0000256" key="5">
    <source>
        <dbReference type="ARBA" id="ARBA00023157"/>
    </source>
</evidence>